<sequence>MSVSPVNAGTVTLIATPASAGATGNRYRLRFASAAAFAGTAIITYTLSNANATSAPATARVTAAPRKDPSTDPDVSGLIGAQVEAARRLATTQIGNYNARLEALHGTGRAPSGNGLNVILPNAQRKRDASCCDDVVGISERDACLRGDASPMAQSKARGLDAPDKSVGASGIGTGDGSVPNLPGAGANEDRRFAFWTAGTVDFGLANTSAQRSGFRFATGGVTMGADYRFSDQFSLGAGVGYGHDLTVIGSSGTRSTGDSYSGARYASFRPTRTLFVDAVAGFGTLSFDSRRWVIDANDYATGKRNGQQFFGALSAGYEYRSDDWLFSPCGRLSASRSTLDQYSESGAGLNALTYFKQNVNTLSGALGVRGVFRRRRSSGRSRPTSASNCSTTSADRAWRGSRMRISHRAGQCISSPAALTAAIACRLASERSSGLARWCSDSITARAPGWAGCNKV</sequence>
<dbReference type="Pfam" id="PF03797">
    <property type="entry name" value="Autotransporter"/>
    <property type="match status" value="1"/>
</dbReference>
<dbReference type="InterPro" id="IPR006315">
    <property type="entry name" value="OM_autotransptr_brl_dom"/>
</dbReference>
<organism evidence="2 3">
    <name type="scientific">Pandoraea faecigallinarum</name>
    <dbReference type="NCBI Taxonomy" id="656179"/>
    <lineage>
        <taxon>Bacteria</taxon>
        <taxon>Pseudomonadati</taxon>
        <taxon>Pseudomonadota</taxon>
        <taxon>Betaproteobacteria</taxon>
        <taxon>Burkholderiales</taxon>
        <taxon>Burkholderiaceae</taxon>
        <taxon>Pandoraea</taxon>
    </lineage>
</organism>
<evidence type="ECO:0000259" key="1">
    <source>
        <dbReference type="PROSITE" id="PS51208"/>
    </source>
</evidence>
<dbReference type="KEGG" id="pfg:AB870_24105"/>
<proteinExistence type="predicted"/>
<dbReference type="SUPFAM" id="SSF103515">
    <property type="entry name" value="Autotransporter"/>
    <property type="match status" value="1"/>
</dbReference>
<dbReference type="InterPro" id="IPR005546">
    <property type="entry name" value="Autotransporte_beta"/>
</dbReference>
<dbReference type="SMART" id="SM00869">
    <property type="entry name" value="Autotransporter"/>
    <property type="match status" value="1"/>
</dbReference>
<dbReference type="InterPro" id="IPR036709">
    <property type="entry name" value="Autotransporte_beta_dom_sf"/>
</dbReference>
<protein>
    <recommendedName>
        <fullName evidence="1">Autotransporter domain-containing protein</fullName>
    </recommendedName>
</protein>
<dbReference type="NCBIfam" id="TIGR01414">
    <property type="entry name" value="autotrans_barl"/>
    <property type="match status" value="1"/>
</dbReference>
<dbReference type="Gene3D" id="2.40.128.130">
    <property type="entry name" value="Autotransporter beta-domain"/>
    <property type="match status" value="1"/>
</dbReference>
<name>A0A0H3WYR4_9BURK</name>
<keyword evidence="2" id="KW-0614">Plasmid</keyword>
<keyword evidence="3" id="KW-1185">Reference proteome</keyword>
<feature type="domain" description="Autotransporter" evidence="1">
    <location>
        <begin position="188"/>
        <end position="457"/>
    </location>
</feature>
<dbReference type="PATRIC" id="fig|656179.3.peg.5166"/>
<gene>
    <name evidence="2" type="ORF">AB870_24105</name>
</gene>
<dbReference type="AlphaFoldDB" id="A0A0H3WYR4"/>
<dbReference type="EMBL" id="CP011808">
    <property type="protein sequence ID" value="AKM33289.1"/>
    <property type="molecule type" value="Genomic_DNA"/>
</dbReference>
<dbReference type="Proteomes" id="UP000035651">
    <property type="component" value="Plasmid pPF72-1"/>
</dbReference>
<evidence type="ECO:0000313" key="3">
    <source>
        <dbReference type="Proteomes" id="UP000035651"/>
    </source>
</evidence>
<evidence type="ECO:0000313" key="2">
    <source>
        <dbReference type="EMBL" id="AKM33289.1"/>
    </source>
</evidence>
<dbReference type="PROSITE" id="PS51208">
    <property type="entry name" value="AUTOTRANSPORTER"/>
    <property type="match status" value="1"/>
</dbReference>
<reference evidence="2" key="1">
    <citation type="submission" date="2016-06" db="EMBL/GenBank/DDBJ databases">
        <title>Complete Genome Sequence of Pandoraea faecigallinarum DSM-23572.</title>
        <authorList>
            <person name="Yong D."/>
            <person name="Ee R."/>
            <person name="Lim Y.-L."/>
            <person name="Yin W.-F."/>
            <person name="Chan K.-G."/>
        </authorList>
    </citation>
    <scope>NUCLEOTIDE SEQUENCE</scope>
    <source>
        <strain evidence="2">DSM 23572</strain>
        <plasmid evidence="2">pPF72-1</plasmid>
    </source>
</reference>
<dbReference type="GO" id="GO:0019867">
    <property type="term" value="C:outer membrane"/>
    <property type="evidence" value="ECO:0007669"/>
    <property type="project" value="InterPro"/>
</dbReference>
<accession>A0A0H3WYR4</accession>
<geneLocation type="plasmid" evidence="2 3">
    <name>pPF72-1</name>
</geneLocation>